<accession>V6SPI8</accession>
<reference evidence="4 5" key="1">
    <citation type="submission" date="2013-08" db="EMBL/GenBank/DDBJ databases">
        <title>Flavobacterium limnosediminis JC2902 genome sequencing.</title>
        <authorList>
            <person name="Lee K."/>
            <person name="Yi H."/>
            <person name="Park S."/>
            <person name="Chun J."/>
        </authorList>
    </citation>
    <scope>NUCLEOTIDE SEQUENCE [LARGE SCALE GENOMIC DNA]</scope>
    <source>
        <strain evidence="4 5">JC2902</strain>
    </source>
</reference>
<protein>
    <recommendedName>
        <fullName evidence="3">BIG2 domain-containing protein</fullName>
    </recommendedName>
</protein>
<dbReference type="PATRIC" id="fig|1341181.4.peg.1881"/>
<evidence type="ECO:0000313" key="4">
    <source>
        <dbReference type="EMBL" id="ESU28541.1"/>
    </source>
</evidence>
<keyword evidence="1 2" id="KW-0732">Signal</keyword>
<feature type="domain" description="BIG2" evidence="3">
    <location>
        <begin position="665"/>
        <end position="738"/>
    </location>
</feature>
<dbReference type="Pfam" id="PF02368">
    <property type="entry name" value="Big_2"/>
    <property type="match status" value="2"/>
</dbReference>
<proteinExistence type="predicted"/>
<dbReference type="eggNOG" id="COG1361">
    <property type="taxonomic scope" value="Bacteria"/>
</dbReference>
<dbReference type="Pfam" id="PF26628">
    <property type="entry name" value="DUF8202"/>
    <property type="match status" value="1"/>
</dbReference>
<organism evidence="4 5">
    <name type="scientific">Flavobacterium limnosediminis JC2902</name>
    <dbReference type="NCBI Taxonomy" id="1341181"/>
    <lineage>
        <taxon>Bacteria</taxon>
        <taxon>Pseudomonadati</taxon>
        <taxon>Bacteroidota</taxon>
        <taxon>Flavobacteriia</taxon>
        <taxon>Flavobacteriales</taxon>
        <taxon>Flavobacteriaceae</taxon>
        <taxon>Flavobacterium</taxon>
    </lineage>
</organism>
<feature type="chain" id="PRO_5004750803" description="BIG2 domain-containing protein" evidence="2">
    <location>
        <begin position="29"/>
        <end position="1613"/>
    </location>
</feature>
<dbReference type="EMBL" id="AVGG01000007">
    <property type="protein sequence ID" value="ESU28541.1"/>
    <property type="molecule type" value="Genomic_DNA"/>
</dbReference>
<dbReference type="SUPFAM" id="SSF49373">
    <property type="entry name" value="Invasin/intimin cell-adhesion fragments"/>
    <property type="match status" value="2"/>
</dbReference>
<dbReference type="eggNOG" id="COG1572">
    <property type="taxonomic scope" value="Bacteria"/>
</dbReference>
<dbReference type="RefSeq" id="WP_023579515.1">
    <property type="nucleotide sequence ID" value="NZ_AVGG01000007.1"/>
</dbReference>
<keyword evidence="5" id="KW-1185">Reference proteome</keyword>
<dbReference type="SMART" id="SM00635">
    <property type="entry name" value="BID_2"/>
    <property type="match status" value="2"/>
</dbReference>
<evidence type="ECO:0000256" key="1">
    <source>
        <dbReference type="ARBA" id="ARBA00022729"/>
    </source>
</evidence>
<dbReference type="InterPro" id="IPR045828">
    <property type="entry name" value="PKD_Bacteroidetes"/>
</dbReference>
<dbReference type="NCBIfam" id="TIGR04131">
    <property type="entry name" value="Bac_Flav_CTERM"/>
    <property type="match status" value="1"/>
</dbReference>
<dbReference type="Gene3D" id="2.60.40.1220">
    <property type="match status" value="2"/>
</dbReference>
<dbReference type="InterPro" id="IPR058515">
    <property type="entry name" value="DUF8202"/>
</dbReference>
<comment type="caution">
    <text evidence="4">The sequence shown here is derived from an EMBL/GenBank/DDBJ whole genome shotgun (WGS) entry which is preliminary data.</text>
</comment>
<dbReference type="Pfam" id="PF19406">
    <property type="entry name" value="PKD_5"/>
    <property type="match status" value="4"/>
</dbReference>
<dbReference type="InterPro" id="IPR008964">
    <property type="entry name" value="Invasin/intimin_cell_adhesion"/>
</dbReference>
<dbReference type="Pfam" id="PF13585">
    <property type="entry name" value="CHU_C"/>
    <property type="match status" value="1"/>
</dbReference>
<dbReference type="eggNOG" id="COG5492">
    <property type="taxonomic scope" value="Bacteria"/>
</dbReference>
<dbReference type="InterPro" id="IPR014755">
    <property type="entry name" value="Cu-Rt/internalin_Ig-like"/>
</dbReference>
<dbReference type="InterPro" id="IPR026341">
    <property type="entry name" value="T9SS_type_B"/>
</dbReference>
<evidence type="ECO:0000313" key="5">
    <source>
        <dbReference type="Proteomes" id="UP000018004"/>
    </source>
</evidence>
<dbReference type="Proteomes" id="UP000018004">
    <property type="component" value="Unassembled WGS sequence"/>
</dbReference>
<dbReference type="eggNOG" id="COG3291">
    <property type="taxonomic scope" value="Bacteria"/>
</dbReference>
<feature type="domain" description="BIG2" evidence="3">
    <location>
        <begin position="739"/>
        <end position="812"/>
    </location>
</feature>
<dbReference type="InterPro" id="IPR003343">
    <property type="entry name" value="Big_2"/>
</dbReference>
<evidence type="ECO:0000256" key="2">
    <source>
        <dbReference type="SAM" id="SignalP"/>
    </source>
</evidence>
<dbReference type="STRING" id="1341181.FLJC2902T_19140"/>
<name>V6SPI8_9FLAO</name>
<dbReference type="OrthoDB" id="1652165at2"/>
<dbReference type="Gene3D" id="2.60.40.1080">
    <property type="match status" value="2"/>
</dbReference>
<dbReference type="eggNOG" id="COG2911">
    <property type="taxonomic scope" value="Bacteria"/>
</dbReference>
<evidence type="ECO:0000259" key="3">
    <source>
        <dbReference type="SMART" id="SM00635"/>
    </source>
</evidence>
<sequence>MKLRSLKVRGTKILCTAVFAFAGIHAFAQSPGGVSANLTLWLKADNPATITGSPVQTWTTSGGSAAGYNVTQATAANRPALINGATNYTKYNYNPNIKFTTTSNTKLFKTGGSPDLLGNNGTAIIVSTQEVPNGSGFTYYSGTTGRYQLKPNFRFQTGLSGTGYTFDWGAPAEYSATSASIIASYGCASNAVLRKNSVQASAPNNTAPLYNPSVSTGLYLGSNNASEYSNSAIAEVILFNAKPTLAEMDRIESYLAIKYGITRGGNTNTTGTYNYVASDGFTILWNKASNAGFNNDIAVIGRDDNSGLTQKQSISVNNGEAVTIALGNVAIPTENATNTNTFSNNLSFLGWGNNGLTKVFNTAASKPTGILERLNRVWKTQASNFSQQTTFGFENSQITGLGTVATLCLLFDDDGVDLSNAVVVAACSAVNTGSRTEFRGINIPAGKPYFTLARMATPAIITNNGPICEGTTLNLTAETMTTATTYSWTGPNGFTSTDQNPTIPSVTPAASGTYSVTITTQSCTPTVLNTTVTVNPGPTPTFTAVSAICSGDTLAPLPTTSNEGVTGTWSPALDNTTTTTYTFTPSSGLCSGATTMTITVNPNITPTFAATAPVCYGNTIAALPTISNEGITGTWSPALDNTTTTTYTFTPDAGQCATTNTMIVTVNALPVIGGTLSVCSGLTTQLTGTGTPAATGAWSSSDTAVATVDNSGLVTGVSSGTSTITYTDNNGCLTTALVTVNALPTISGTLTVCIGETSQLTGSDTPATSNAWTSSDMTIATVDATGLLTGVAAGTTVITYTNNNGCSITASADVLATPTATISVSGASTICTGTATDITITGNPDATVNYTVNGTSSSVVLPASGSVTFSTGNLSADTTYQLVDVTSVSGCTGVLSQSVVVTIAAQPTASISESTTVCSGSSTSLTFSGTPGATVEYTFNAGAIQTVILDATGTASVNTGNLTSDATYTLVNAIAGTIPNCVQSLTDSATVAVVQTPTVTATPNSQSLCSGQSTGIQLQGTVPNTTFSWTYTQTGGVTGASNDTGNIISQVLTAGTTTGTVTYTITPSSSSNCAGIPITVTVTVNPVPVVNLNTTSQSICTGETTNIIMSSDVAGTIFNWNVVQNGGVTGGTMGTGTAINDVLTTSGTSIGQATYTITPINNGCPGTPKTVTVTVYPSPTVMASPQTSTLCSGETTNIVLTSNVPGTTYTWLVAQSSGVSGAFSDTGNSINQTLTTIGMVQGTVTYTITPMVNGCVGTSIDVTVTVNPIPELFTSGMPQPICSGEPSGILLTPFIPGTSIEWTVVQNGVSGASDGSASEATPGAGIPISQILTTTGNTQGTATYTVTPIYNGCTGTPIIIVVEVNPLPSIDIQDGIVCIDSVTGSLIYGYTMDTELSDADYDFQWYFGSDMTTVIATGSSYVATEAGLYTVSIRNAVTGCDEVFTINVTESNPAQSATAVVTNYFEDSQAITVTVAGTGSYLYSLDGGAFQTSNIFLHVLPGEHTVTIQDAIGCTDIVLTGILTIGYPHFFTPNGDGHNDTWNVWSLSGNQPNSEIMIFDRYGKLIKQIVPAGSGWDGTYNGQLLPSTDYWFTIKYMENGAEKLFKAHFSMKR</sequence>
<gene>
    <name evidence="4" type="ORF">FLJC2902T_19140</name>
</gene>
<feature type="signal peptide" evidence="2">
    <location>
        <begin position="1"/>
        <end position="28"/>
    </location>
</feature>